<dbReference type="Pfam" id="PF13991">
    <property type="entry name" value="BssS"/>
    <property type="match status" value="1"/>
</dbReference>
<dbReference type="InterPro" id="IPR025730">
    <property type="entry name" value="Biofilm_BssS"/>
</dbReference>
<protein>
    <submittedName>
        <fullName evidence="1">BssS family protein</fullName>
    </submittedName>
</protein>
<evidence type="ECO:0000313" key="1">
    <source>
        <dbReference type="EMBL" id="WHI04418.1"/>
    </source>
</evidence>
<name>A0AAF0HN26_ECOLX</name>
<reference evidence="1" key="1">
    <citation type="journal article" date="2023" name="Front. Microbiol.">
        <title>Virotyping and genetic antimicrobial susceptibility testing of porcine ETEC/STEC strains and associated plasmid types.</title>
        <authorList>
            <person name="Vereecke N."/>
            <person name="Van Hoorde S."/>
            <person name="Sperling D."/>
            <person name="Theuns S."/>
            <person name="Devriendt B."/>
            <person name="Cox E."/>
        </authorList>
    </citation>
    <scope>NUCLEOTIDE SEQUENCE</scope>
    <source>
        <strain evidence="1">ETEC4085</strain>
    </source>
</reference>
<dbReference type="AlphaFoldDB" id="A0AAF0HN26"/>
<gene>
    <name evidence="1" type="ORF">QDW62_05915</name>
</gene>
<dbReference type="EMBL" id="CP122634">
    <property type="protein sequence ID" value="WHI04418.1"/>
    <property type="molecule type" value="Genomic_DNA"/>
</dbReference>
<evidence type="ECO:0000313" key="2">
    <source>
        <dbReference type="Proteomes" id="UP001179946"/>
    </source>
</evidence>
<dbReference type="Proteomes" id="UP001179946">
    <property type="component" value="Chromosome"/>
</dbReference>
<organism evidence="1 2">
    <name type="scientific">Escherichia coli</name>
    <dbReference type="NCBI Taxonomy" id="562"/>
    <lineage>
        <taxon>Bacteria</taxon>
        <taxon>Pseudomonadati</taxon>
        <taxon>Pseudomonadota</taxon>
        <taxon>Gammaproteobacteria</taxon>
        <taxon>Enterobacterales</taxon>
        <taxon>Enterobacteriaceae</taxon>
        <taxon>Escherichia</taxon>
    </lineage>
</organism>
<sequence>MPNLPSVIFLIPINKRTKGGSTCHKKNDIPVFPITAWQAGPLPGYGALALKFQYLTSPMQPLDSAQETQFFALTPEMTETLISDLRRHIETLKKSGIHSPQENRH</sequence>
<dbReference type="RefSeq" id="WP_235718092.1">
    <property type="nucleotide sequence ID" value="NZ_BKBY01000040.1"/>
</dbReference>
<accession>A0AAF0HN26</accession>
<proteinExistence type="predicted"/>